<feature type="transmembrane region" description="Helical" evidence="1">
    <location>
        <begin position="70"/>
        <end position="87"/>
    </location>
</feature>
<protein>
    <submittedName>
        <fullName evidence="2">Uncharacterized protein</fullName>
    </submittedName>
</protein>
<accession>A0ABW2G5A0</accession>
<name>A0ABW2G5A0_9ACTN</name>
<proteinExistence type="predicted"/>
<keyword evidence="1" id="KW-0472">Membrane</keyword>
<keyword evidence="1" id="KW-1133">Transmembrane helix</keyword>
<reference evidence="3" key="1">
    <citation type="journal article" date="2019" name="Int. J. Syst. Evol. Microbiol.">
        <title>The Global Catalogue of Microorganisms (GCM) 10K type strain sequencing project: providing services to taxonomists for standard genome sequencing and annotation.</title>
        <authorList>
            <consortium name="The Broad Institute Genomics Platform"/>
            <consortium name="The Broad Institute Genome Sequencing Center for Infectious Disease"/>
            <person name="Wu L."/>
            <person name="Ma J."/>
        </authorList>
    </citation>
    <scope>NUCLEOTIDE SEQUENCE [LARGE SCALE GENOMIC DNA]</scope>
    <source>
        <strain evidence="3">CGMCC 1.12859</strain>
    </source>
</reference>
<dbReference type="Proteomes" id="UP001596435">
    <property type="component" value="Unassembled WGS sequence"/>
</dbReference>
<dbReference type="EMBL" id="JBHTAJ010000115">
    <property type="protein sequence ID" value="MFC7184713.1"/>
    <property type="molecule type" value="Genomic_DNA"/>
</dbReference>
<evidence type="ECO:0000256" key="1">
    <source>
        <dbReference type="SAM" id="Phobius"/>
    </source>
</evidence>
<evidence type="ECO:0000313" key="3">
    <source>
        <dbReference type="Proteomes" id="UP001596435"/>
    </source>
</evidence>
<keyword evidence="1" id="KW-0812">Transmembrane</keyword>
<feature type="transmembrane region" description="Helical" evidence="1">
    <location>
        <begin position="7"/>
        <end position="26"/>
    </location>
</feature>
<comment type="caution">
    <text evidence="2">The sequence shown here is derived from an EMBL/GenBank/DDBJ whole genome shotgun (WGS) entry which is preliminary data.</text>
</comment>
<keyword evidence="3" id="KW-1185">Reference proteome</keyword>
<gene>
    <name evidence="2" type="ORF">ACFQMG_34700</name>
</gene>
<organism evidence="2 3">
    <name type="scientific">Kitasatospora paranensis</name>
    <dbReference type="NCBI Taxonomy" id="258053"/>
    <lineage>
        <taxon>Bacteria</taxon>
        <taxon>Bacillati</taxon>
        <taxon>Actinomycetota</taxon>
        <taxon>Actinomycetes</taxon>
        <taxon>Kitasatosporales</taxon>
        <taxon>Streptomycetaceae</taxon>
        <taxon>Kitasatospora</taxon>
    </lineage>
</organism>
<sequence>MRFSGEAAKYLVINAAVWLVVSRMDIVPFTEGSVYDLLFSMSLCFGGPALLVIAFANLSAPRAAWDPLRLWLALGLAVTAMPFLLAISPTPLYVQLIVQGLYLLVARRAWV</sequence>
<dbReference type="RefSeq" id="WP_345709423.1">
    <property type="nucleotide sequence ID" value="NZ_BAABKV010000001.1"/>
</dbReference>
<feature type="transmembrane region" description="Helical" evidence="1">
    <location>
        <begin position="38"/>
        <end position="58"/>
    </location>
</feature>
<evidence type="ECO:0000313" key="2">
    <source>
        <dbReference type="EMBL" id="MFC7184713.1"/>
    </source>
</evidence>